<gene>
    <name evidence="1" type="ORF">H5410_011011</name>
</gene>
<dbReference type="Proteomes" id="UP000824120">
    <property type="component" value="Chromosome 2"/>
</dbReference>
<comment type="caution">
    <text evidence="1">The sequence shown here is derived from an EMBL/GenBank/DDBJ whole genome shotgun (WGS) entry which is preliminary data.</text>
</comment>
<organism evidence="1 2">
    <name type="scientific">Solanum commersonii</name>
    <name type="common">Commerson's wild potato</name>
    <name type="synonym">Commerson's nightshade</name>
    <dbReference type="NCBI Taxonomy" id="4109"/>
    <lineage>
        <taxon>Eukaryota</taxon>
        <taxon>Viridiplantae</taxon>
        <taxon>Streptophyta</taxon>
        <taxon>Embryophyta</taxon>
        <taxon>Tracheophyta</taxon>
        <taxon>Spermatophyta</taxon>
        <taxon>Magnoliopsida</taxon>
        <taxon>eudicotyledons</taxon>
        <taxon>Gunneridae</taxon>
        <taxon>Pentapetalae</taxon>
        <taxon>asterids</taxon>
        <taxon>lamiids</taxon>
        <taxon>Solanales</taxon>
        <taxon>Solanaceae</taxon>
        <taxon>Solanoideae</taxon>
        <taxon>Solaneae</taxon>
        <taxon>Solanum</taxon>
    </lineage>
</organism>
<evidence type="ECO:0000313" key="1">
    <source>
        <dbReference type="EMBL" id="KAG5625793.1"/>
    </source>
</evidence>
<name>A0A9J6AN53_SOLCO</name>
<sequence length="99" mass="11523">MSSKTNGDTTWPYDLIIISQTALNINYKLEAQNDLKRRWEKANKSETQQLDYFGPRNSWQNFLTIFVQVLYTYFSISSRCVQVQCIADPTSEKGSLFRA</sequence>
<proteinExistence type="predicted"/>
<keyword evidence="2" id="KW-1185">Reference proteome</keyword>
<accession>A0A9J6AN53</accession>
<evidence type="ECO:0000313" key="2">
    <source>
        <dbReference type="Proteomes" id="UP000824120"/>
    </source>
</evidence>
<reference evidence="1 2" key="1">
    <citation type="submission" date="2020-09" db="EMBL/GenBank/DDBJ databases">
        <title>De no assembly of potato wild relative species, Solanum commersonii.</title>
        <authorList>
            <person name="Cho K."/>
        </authorList>
    </citation>
    <scope>NUCLEOTIDE SEQUENCE [LARGE SCALE GENOMIC DNA]</scope>
    <source>
        <strain evidence="1">LZ3.2</strain>
        <tissue evidence="1">Leaf</tissue>
    </source>
</reference>
<dbReference type="EMBL" id="JACXVP010000002">
    <property type="protein sequence ID" value="KAG5625793.1"/>
    <property type="molecule type" value="Genomic_DNA"/>
</dbReference>
<protein>
    <submittedName>
        <fullName evidence="1">Uncharacterized protein</fullName>
    </submittedName>
</protein>
<dbReference type="AlphaFoldDB" id="A0A9J6AN53"/>